<comment type="similarity">
    <text evidence="1 4">Belongs to the pseudouridine synthase RsuA family.</text>
</comment>
<keyword evidence="2 4" id="KW-0413">Isomerase</keyword>
<comment type="caution">
    <text evidence="6">The sequence shown here is derived from an EMBL/GenBank/DDBJ whole genome shotgun (WGS) entry which is preliminary data.</text>
</comment>
<protein>
    <recommendedName>
        <fullName evidence="4">Pseudouridine synthase</fullName>
        <ecNumber evidence="4">5.4.99.-</ecNumber>
    </recommendedName>
</protein>
<dbReference type="InterPro" id="IPR036986">
    <property type="entry name" value="S4_RNA-bd_sf"/>
</dbReference>
<dbReference type="EMBL" id="ABOX02000074">
    <property type="protein sequence ID" value="EEF57316.1"/>
    <property type="molecule type" value="Genomic_DNA"/>
</dbReference>
<dbReference type="STRING" id="320771.Cflav_PD0325"/>
<dbReference type="InterPro" id="IPR006145">
    <property type="entry name" value="PsdUridine_synth_RsuA/RluA"/>
</dbReference>
<dbReference type="Gene3D" id="3.30.70.1560">
    <property type="entry name" value="Alpha-L RNA-binding motif"/>
    <property type="match status" value="1"/>
</dbReference>
<accession>B9XS61</accession>
<dbReference type="InterPro" id="IPR050343">
    <property type="entry name" value="RsuA_PseudoU_synthase"/>
</dbReference>
<dbReference type="PROSITE" id="PS50889">
    <property type="entry name" value="S4"/>
    <property type="match status" value="1"/>
</dbReference>
<dbReference type="InterPro" id="IPR002942">
    <property type="entry name" value="S4_RNA-bd"/>
</dbReference>
<dbReference type="GO" id="GO:0000455">
    <property type="term" value="P:enzyme-directed rRNA pseudouridine synthesis"/>
    <property type="evidence" value="ECO:0007669"/>
    <property type="project" value="UniProtKB-ARBA"/>
</dbReference>
<dbReference type="Pfam" id="PF00849">
    <property type="entry name" value="PseudoU_synth_2"/>
    <property type="match status" value="1"/>
</dbReference>
<evidence type="ECO:0000256" key="1">
    <source>
        <dbReference type="ARBA" id="ARBA00008348"/>
    </source>
</evidence>
<dbReference type="InterPro" id="IPR000748">
    <property type="entry name" value="PsdUridine_synth_RsuA/RluB/E/F"/>
</dbReference>
<dbReference type="GO" id="GO:0120159">
    <property type="term" value="F:rRNA pseudouridine synthase activity"/>
    <property type="evidence" value="ECO:0007669"/>
    <property type="project" value="UniProtKB-ARBA"/>
</dbReference>
<proteinExistence type="inferred from homology"/>
<feature type="domain" description="RNA-binding S4" evidence="5">
    <location>
        <begin position="2"/>
        <end position="63"/>
    </location>
</feature>
<name>B9XS61_PEDPL</name>
<dbReference type="SUPFAM" id="SSF55120">
    <property type="entry name" value="Pseudouridine synthase"/>
    <property type="match status" value="1"/>
</dbReference>
<dbReference type="SMART" id="SM00363">
    <property type="entry name" value="S4"/>
    <property type="match status" value="1"/>
</dbReference>
<evidence type="ECO:0000313" key="6">
    <source>
        <dbReference type="EMBL" id="EEF57316.1"/>
    </source>
</evidence>
<dbReference type="InterPro" id="IPR042092">
    <property type="entry name" value="PsdUridine_s_RsuA/RluB/E/F_cat"/>
</dbReference>
<evidence type="ECO:0000256" key="3">
    <source>
        <dbReference type="PROSITE-ProRule" id="PRU00182"/>
    </source>
</evidence>
<dbReference type="Pfam" id="PF01479">
    <property type="entry name" value="S4"/>
    <property type="match status" value="1"/>
</dbReference>
<dbReference type="CDD" id="cd00165">
    <property type="entry name" value="S4"/>
    <property type="match status" value="1"/>
</dbReference>
<reference evidence="6 7" key="1">
    <citation type="journal article" date="2011" name="J. Bacteriol.">
        <title>Genome sequence of 'Pedosphaera parvula' Ellin514, an aerobic Verrucomicrobial isolate from pasture soil.</title>
        <authorList>
            <person name="Kant R."/>
            <person name="van Passel M.W."/>
            <person name="Sangwan P."/>
            <person name="Palva A."/>
            <person name="Lucas S."/>
            <person name="Copeland A."/>
            <person name="Lapidus A."/>
            <person name="Glavina Del Rio T."/>
            <person name="Dalin E."/>
            <person name="Tice H."/>
            <person name="Bruce D."/>
            <person name="Goodwin L."/>
            <person name="Pitluck S."/>
            <person name="Chertkov O."/>
            <person name="Larimer F.W."/>
            <person name="Land M.L."/>
            <person name="Hauser L."/>
            <person name="Brettin T.S."/>
            <person name="Detter J.C."/>
            <person name="Han S."/>
            <person name="de Vos W.M."/>
            <person name="Janssen P.H."/>
            <person name="Smidt H."/>
        </authorList>
    </citation>
    <scope>NUCLEOTIDE SEQUENCE [LARGE SCALE GENOMIC DNA]</scope>
    <source>
        <strain evidence="6 7">Ellin514</strain>
    </source>
</reference>
<keyword evidence="3" id="KW-0694">RNA-binding</keyword>
<dbReference type="PANTHER" id="PTHR47683">
    <property type="entry name" value="PSEUDOURIDINE SYNTHASE FAMILY PROTEIN-RELATED"/>
    <property type="match status" value="1"/>
</dbReference>
<dbReference type="PANTHER" id="PTHR47683:SF2">
    <property type="entry name" value="RNA-BINDING S4 DOMAIN-CONTAINING PROTEIN"/>
    <property type="match status" value="1"/>
</dbReference>
<evidence type="ECO:0000256" key="2">
    <source>
        <dbReference type="ARBA" id="ARBA00023235"/>
    </source>
</evidence>
<dbReference type="FunFam" id="3.10.290.10:FF:000003">
    <property type="entry name" value="Pseudouridine synthase"/>
    <property type="match status" value="1"/>
</dbReference>
<dbReference type="AlphaFoldDB" id="B9XS61"/>
<dbReference type="Gene3D" id="3.10.290.10">
    <property type="entry name" value="RNA-binding S4 domain"/>
    <property type="match status" value="1"/>
</dbReference>
<evidence type="ECO:0000259" key="5">
    <source>
        <dbReference type="SMART" id="SM00363"/>
    </source>
</evidence>
<evidence type="ECO:0000256" key="4">
    <source>
        <dbReference type="RuleBase" id="RU003887"/>
    </source>
</evidence>
<organism evidence="6 7">
    <name type="scientific">Pedosphaera parvula (strain Ellin514)</name>
    <dbReference type="NCBI Taxonomy" id="320771"/>
    <lineage>
        <taxon>Bacteria</taxon>
        <taxon>Pseudomonadati</taxon>
        <taxon>Verrucomicrobiota</taxon>
        <taxon>Pedosphaerae</taxon>
        <taxon>Pedosphaerales</taxon>
        <taxon>Pedosphaeraceae</taxon>
        <taxon>Pedosphaera</taxon>
    </lineage>
</organism>
<dbReference type="InterPro" id="IPR018496">
    <property type="entry name" value="PsdUridine_synth_RsuA/RluB_CS"/>
</dbReference>
<sequence>MVRLQKFLAEAGVASRRASERIILGGRVSVNGDTVRELGTKVDPIHDSIALDGAPLRLKRKLYVALNKPRGYVCSRKDDRKRKVIGDLLPAEWDNLYSVGRLDSDSEGLIFLTNDGEFSLHLTHPRYRVLKKYLATVEGRVEQEMLQRFKHGIVHEGEKLKVDRARTLSVQNSTSLVELELTEGKNREIRRLFESQGLTVSRLVRMQIGKIKLGELRSGKWRMLTEAEIKSLLSQ</sequence>
<gene>
    <name evidence="6" type="ORF">Cflav_PD0325</name>
</gene>
<dbReference type="PROSITE" id="PS01149">
    <property type="entry name" value="PSI_RSU"/>
    <property type="match status" value="1"/>
</dbReference>
<keyword evidence="7" id="KW-1185">Reference proteome</keyword>
<dbReference type="GO" id="GO:0003723">
    <property type="term" value="F:RNA binding"/>
    <property type="evidence" value="ECO:0007669"/>
    <property type="project" value="UniProtKB-KW"/>
</dbReference>
<dbReference type="CDD" id="cd02870">
    <property type="entry name" value="PseudoU_synth_RsuA_like"/>
    <property type="match status" value="1"/>
</dbReference>
<dbReference type="SUPFAM" id="SSF55174">
    <property type="entry name" value="Alpha-L RNA-binding motif"/>
    <property type="match status" value="1"/>
</dbReference>
<evidence type="ECO:0000313" key="7">
    <source>
        <dbReference type="Proteomes" id="UP000003688"/>
    </source>
</evidence>
<dbReference type="Gene3D" id="3.30.70.580">
    <property type="entry name" value="Pseudouridine synthase I, catalytic domain, N-terminal subdomain"/>
    <property type="match status" value="1"/>
</dbReference>
<dbReference type="NCBIfam" id="TIGR00093">
    <property type="entry name" value="pseudouridine synthase"/>
    <property type="match status" value="1"/>
</dbReference>
<dbReference type="Proteomes" id="UP000003688">
    <property type="component" value="Unassembled WGS sequence"/>
</dbReference>
<dbReference type="InterPro" id="IPR020103">
    <property type="entry name" value="PsdUridine_synth_cat_dom_sf"/>
</dbReference>
<dbReference type="InterPro" id="IPR020094">
    <property type="entry name" value="TruA/RsuA/RluB/E/F_N"/>
</dbReference>
<dbReference type="EC" id="5.4.99.-" evidence="4"/>